<comment type="caution">
    <text evidence="1">The sequence shown here is derived from an EMBL/GenBank/DDBJ whole genome shotgun (WGS) entry which is preliminary data.</text>
</comment>
<gene>
    <name evidence="1" type="ORF">Pint_18242</name>
</gene>
<keyword evidence="2" id="KW-1185">Reference proteome</keyword>
<evidence type="ECO:0000313" key="2">
    <source>
        <dbReference type="Proteomes" id="UP001163603"/>
    </source>
</evidence>
<name>A0ACC0YYY3_9ROSI</name>
<dbReference type="Proteomes" id="UP001163603">
    <property type="component" value="Chromosome 4"/>
</dbReference>
<dbReference type="EMBL" id="CM047739">
    <property type="protein sequence ID" value="KAJ0043015.1"/>
    <property type="molecule type" value="Genomic_DNA"/>
</dbReference>
<organism evidence="1 2">
    <name type="scientific">Pistacia integerrima</name>
    <dbReference type="NCBI Taxonomy" id="434235"/>
    <lineage>
        <taxon>Eukaryota</taxon>
        <taxon>Viridiplantae</taxon>
        <taxon>Streptophyta</taxon>
        <taxon>Embryophyta</taxon>
        <taxon>Tracheophyta</taxon>
        <taxon>Spermatophyta</taxon>
        <taxon>Magnoliopsida</taxon>
        <taxon>eudicotyledons</taxon>
        <taxon>Gunneridae</taxon>
        <taxon>Pentapetalae</taxon>
        <taxon>rosids</taxon>
        <taxon>malvids</taxon>
        <taxon>Sapindales</taxon>
        <taxon>Anacardiaceae</taxon>
        <taxon>Pistacia</taxon>
    </lineage>
</organism>
<reference evidence="2" key="1">
    <citation type="journal article" date="2023" name="G3 (Bethesda)">
        <title>Genome assembly and association tests identify interacting loci associated with vigor, precocity, and sex in interspecific pistachio rootstocks.</title>
        <authorList>
            <person name="Palmer W."/>
            <person name="Jacygrad E."/>
            <person name="Sagayaradj S."/>
            <person name="Cavanaugh K."/>
            <person name="Han R."/>
            <person name="Bertier L."/>
            <person name="Beede B."/>
            <person name="Kafkas S."/>
            <person name="Golino D."/>
            <person name="Preece J."/>
            <person name="Michelmore R."/>
        </authorList>
    </citation>
    <scope>NUCLEOTIDE SEQUENCE [LARGE SCALE GENOMIC DNA]</scope>
</reference>
<evidence type="ECO:0000313" key="1">
    <source>
        <dbReference type="EMBL" id="KAJ0043015.1"/>
    </source>
</evidence>
<proteinExistence type="predicted"/>
<accession>A0ACC0YYY3</accession>
<sequence length="54" mass="6541">MPSFRSLKNPNSHTHSHFHFYIHLHLYLHFRFDDGLFSLSQALLYLSLLRHFLS</sequence>
<protein>
    <submittedName>
        <fullName evidence="1">Uncharacterized protein</fullName>
    </submittedName>
</protein>